<feature type="domain" description="SPOR" evidence="1">
    <location>
        <begin position="189"/>
        <end position="229"/>
    </location>
</feature>
<dbReference type="Pfam" id="PF01520">
    <property type="entry name" value="Amidase_3"/>
    <property type="match status" value="1"/>
</dbReference>
<keyword evidence="2" id="KW-0378">Hydrolase</keyword>
<dbReference type="InterPro" id="IPR002508">
    <property type="entry name" value="MurNAc-LAA_cat"/>
</dbReference>
<accession>A0A8S5TW56</accession>
<proteinExistence type="predicted"/>
<dbReference type="Gene3D" id="3.40.630.40">
    <property type="entry name" value="Zn-dependent exopeptidases"/>
    <property type="match status" value="1"/>
</dbReference>
<sequence length="229" mass="24662">MSKKVYISPSDQVSNAYAWGNTNEHVQCQKIAEAEAAALRRSGVEVQVAALGSTMAQRCAQSNSFGADVHNCVHTNACNGKVMGTRLFCYAIPGKGYDACKAVFAELAPLTPGTSENVQKNPNLYEVRIPAAPTVYCECEFHDTVEGAKWIVEHTTEIGEAIAKGLCKYLGVAFVPAQTQKPAEEPKADAEQVLYRVQVGAFAVRANADRMLEKLKAAGFTGFVVKGKK</sequence>
<evidence type="ECO:0000313" key="2">
    <source>
        <dbReference type="EMBL" id="DAF86433.1"/>
    </source>
</evidence>
<name>A0A8S5TW56_9CAUD</name>
<dbReference type="InterPro" id="IPR007730">
    <property type="entry name" value="SPOR-like_dom"/>
</dbReference>
<organism evidence="2">
    <name type="scientific">Siphoviridae sp. ctCNm48</name>
    <dbReference type="NCBI Taxonomy" id="2825377"/>
    <lineage>
        <taxon>Viruses</taxon>
        <taxon>Duplodnaviria</taxon>
        <taxon>Heunggongvirae</taxon>
        <taxon>Uroviricota</taxon>
        <taxon>Caudoviricetes</taxon>
    </lineage>
</organism>
<dbReference type="InterPro" id="IPR036680">
    <property type="entry name" value="SPOR-like_sf"/>
</dbReference>
<dbReference type="EMBL" id="BK015945">
    <property type="protein sequence ID" value="DAF86433.1"/>
    <property type="molecule type" value="Genomic_DNA"/>
</dbReference>
<dbReference type="Pfam" id="PF05036">
    <property type="entry name" value="SPOR"/>
    <property type="match status" value="1"/>
</dbReference>
<dbReference type="GO" id="GO:0008745">
    <property type="term" value="F:N-acetylmuramoyl-L-alanine amidase activity"/>
    <property type="evidence" value="ECO:0007669"/>
    <property type="project" value="InterPro"/>
</dbReference>
<dbReference type="SUPFAM" id="SSF110997">
    <property type="entry name" value="Sporulation related repeat"/>
    <property type="match status" value="1"/>
</dbReference>
<dbReference type="GO" id="GO:0009253">
    <property type="term" value="P:peptidoglycan catabolic process"/>
    <property type="evidence" value="ECO:0007669"/>
    <property type="project" value="InterPro"/>
</dbReference>
<dbReference type="SUPFAM" id="SSF53187">
    <property type="entry name" value="Zn-dependent exopeptidases"/>
    <property type="match status" value="1"/>
</dbReference>
<reference evidence="2" key="1">
    <citation type="journal article" date="2021" name="Proc. Natl. Acad. Sci. U.S.A.">
        <title>A Catalog of Tens of Thousands of Viruses from Human Metagenomes Reveals Hidden Associations with Chronic Diseases.</title>
        <authorList>
            <person name="Tisza M.J."/>
            <person name="Buck C.B."/>
        </authorList>
    </citation>
    <scope>NUCLEOTIDE SEQUENCE</scope>
    <source>
        <strain evidence="2">CtCNm48</strain>
    </source>
</reference>
<dbReference type="Gene3D" id="3.30.70.1070">
    <property type="entry name" value="Sporulation related repeat"/>
    <property type="match status" value="1"/>
</dbReference>
<dbReference type="PROSITE" id="PS51724">
    <property type="entry name" value="SPOR"/>
    <property type="match status" value="1"/>
</dbReference>
<evidence type="ECO:0000259" key="1">
    <source>
        <dbReference type="PROSITE" id="PS51724"/>
    </source>
</evidence>
<dbReference type="GO" id="GO:0042834">
    <property type="term" value="F:peptidoglycan binding"/>
    <property type="evidence" value="ECO:0007669"/>
    <property type="project" value="InterPro"/>
</dbReference>
<protein>
    <submittedName>
        <fullName evidence="2">Cell wall hydrolase autolysin</fullName>
    </submittedName>
</protein>